<dbReference type="Pfam" id="PF00293">
    <property type="entry name" value="NUDIX"/>
    <property type="match status" value="1"/>
</dbReference>
<dbReference type="RefSeq" id="WP_237281657.1">
    <property type="nucleotide sequence ID" value="NZ_CP016279.1"/>
</dbReference>
<proteinExistence type="predicted"/>
<comment type="caution">
    <text evidence="3">The sequence shown here is derived from an EMBL/GenBank/DDBJ whole genome shotgun (WGS) entry which is preliminary data.</text>
</comment>
<evidence type="ECO:0000256" key="1">
    <source>
        <dbReference type="ARBA" id="ARBA00022801"/>
    </source>
</evidence>
<accession>A0ABS4M6G7</accession>
<dbReference type="InterPro" id="IPR000086">
    <property type="entry name" value="NUDIX_hydrolase_dom"/>
</dbReference>
<sequence length="188" mass="20790">MNTLSDVPSRVTLTAPSGEEFLLTADLSLQGAYQITKTADPTATDSAQHLSVRRTEPLLPCKEGRFRHPGRRVLLVQHRWRGGPPGGRVEPGETPREGARRELFEENGVEADLLPEPAAATVRSYHPQRPATLGLSYASIVDTGTPLAAESGQPAAWMSLDEDWDGYFPEDPSRIRQHAQWLREAFPR</sequence>
<dbReference type="PROSITE" id="PS51462">
    <property type="entry name" value="NUDIX"/>
    <property type="match status" value="1"/>
</dbReference>
<reference evidence="3 4" key="1">
    <citation type="submission" date="2021-03" db="EMBL/GenBank/DDBJ databases">
        <title>Genomic Encyclopedia of Type Strains, Phase IV (KMG-IV): sequencing the most valuable type-strain genomes for metagenomic binning, comparative biology and taxonomic classification.</title>
        <authorList>
            <person name="Goeker M."/>
        </authorList>
    </citation>
    <scope>NUCLEOTIDE SEQUENCE [LARGE SCALE GENOMIC DNA]</scope>
    <source>
        <strain evidence="3 4">DSM 40499</strain>
    </source>
</reference>
<dbReference type="Gene3D" id="3.90.79.10">
    <property type="entry name" value="Nucleoside Triphosphate Pyrophosphohydrolase"/>
    <property type="match status" value="1"/>
</dbReference>
<gene>
    <name evidence="3" type="ORF">J2Z21_008267</name>
</gene>
<protein>
    <submittedName>
        <fullName evidence="3">8-oxo-dGTP pyrophosphatase MutT (NUDIX family)</fullName>
    </submittedName>
</protein>
<dbReference type="PROSITE" id="PS00893">
    <property type="entry name" value="NUDIX_BOX"/>
    <property type="match status" value="1"/>
</dbReference>
<dbReference type="InterPro" id="IPR020084">
    <property type="entry name" value="NUDIX_hydrolase_CS"/>
</dbReference>
<dbReference type="EMBL" id="JAGGLP010000028">
    <property type="protein sequence ID" value="MBP2055253.1"/>
    <property type="molecule type" value="Genomic_DNA"/>
</dbReference>
<keyword evidence="4" id="KW-1185">Reference proteome</keyword>
<name>A0ABS4M6G7_9ACTN</name>
<evidence type="ECO:0000313" key="3">
    <source>
        <dbReference type="EMBL" id="MBP2055253.1"/>
    </source>
</evidence>
<dbReference type="InterPro" id="IPR015797">
    <property type="entry name" value="NUDIX_hydrolase-like_dom_sf"/>
</dbReference>
<dbReference type="SUPFAM" id="SSF55811">
    <property type="entry name" value="Nudix"/>
    <property type="match status" value="1"/>
</dbReference>
<feature type="domain" description="Nudix hydrolase" evidence="2">
    <location>
        <begin position="32"/>
        <end position="184"/>
    </location>
</feature>
<keyword evidence="1" id="KW-0378">Hydrolase</keyword>
<organism evidence="3 4">
    <name type="scientific">Streptomyces griseochromogenes</name>
    <dbReference type="NCBI Taxonomy" id="68214"/>
    <lineage>
        <taxon>Bacteria</taxon>
        <taxon>Bacillati</taxon>
        <taxon>Actinomycetota</taxon>
        <taxon>Actinomycetes</taxon>
        <taxon>Kitasatosporales</taxon>
        <taxon>Streptomycetaceae</taxon>
        <taxon>Streptomyces</taxon>
    </lineage>
</organism>
<evidence type="ECO:0000313" key="4">
    <source>
        <dbReference type="Proteomes" id="UP001519309"/>
    </source>
</evidence>
<evidence type="ECO:0000259" key="2">
    <source>
        <dbReference type="PROSITE" id="PS51462"/>
    </source>
</evidence>
<dbReference type="Proteomes" id="UP001519309">
    <property type="component" value="Unassembled WGS sequence"/>
</dbReference>